<feature type="compositionally biased region" description="Basic residues" evidence="1">
    <location>
        <begin position="372"/>
        <end position="392"/>
    </location>
</feature>
<evidence type="ECO:0000313" key="2">
    <source>
        <dbReference type="EMBL" id="CAH0406721.1"/>
    </source>
</evidence>
<feature type="compositionally biased region" description="Basic and acidic residues" evidence="1">
    <location>
        <begin position="310"/>
        <end position="371"/>
    </location>
</feature>
<dbReference type="Proteomes" id="UP001153292">
    <property type="component" value="Chromosome 6"/>
</dbReference>
<feature type="region of interest" description="Disordered" evidence="1">
    <location>
        <begin position="262"/>
        <end position="435"/>
    </location>
</feature>
<protein>
    <recommendedName>
        <fullName evidence="4">CHHC U11-48K-type domain-containing protein</fullName>
    </recommendedName>
</protein>
<feature type="compositionally biased region" description="Basic and acidic residues" evidence="1">
    <location>
        <begin position="276"/>
        <end position="292"/>
    </location>
</feature>
<evidence type="ECO:0008006" key="4">
    <source>
        <dbReference type="Google" id="ProtNLM"/>
    </source>
</evidence>
<feature type="compositionally biased region" description="Basic and acidic residues" evidence="1">
    <location>
        <begin position="470"/>
        <end position="485"/>
    </location>
</feature>
<proteinExistence type="predicted"/>
<reference evidence="2" key="1">
    <citation type="submission" date="2021-12" db="EMBL/GenBank/DDBJ databases">
        <authorList>
            <person name="King R."/>
        </authorList>
    </citation>
    <scope>NUCLEOTIDE SEQUENCE</scope>
</reference>
<accession>A0ABN8BH62</accession>
<keyword evidence="3" id="KW-1185">Reference proteome</keyword>
<evidence type="ECO:0000256" key="1">
    <source>
        <dbReference type="SAM" id="MobiDB-lite"/>
    </source>
</evidence>
<feature type="region of interest" description="Disordered" evidence="1">
    <location>
        <begin position="449"/>
        <end position="485"/>
    </location>
</feature>
<name>A0ABN8BH62_CHISP</name>
<dbReference type="EMBL" id="OU963899">
    <property type="protein sequence ID" value="CAH0406721.1"/>
    <property type="molecule type" value="Genomic_DNA"/>
</dbReference>
<evidence type="ECO:0000313" key="3">
    <source>
        <dbReference type="Proteomes" id="UP001153292"/>
    </source>
</evidence>
<feature type="compositionally biased region" description="Basic and acidic residues" evidence="1">
    <location>
        <begin position="397"/>
        <end position="417"/>
    </location>
</feature>
<feature type="compositionally biased region" description="Basic and acidic residues" evidence="1">
    <location>
        <begin position="451"/>
        <end position="463"/>
    </location>
</feature>
<organism evidence="2 3">
    <name type="scientific">Chilo suppressalis</name>
    <name type="common">Asiatic rice borer moth</name>
    <dbReference type="NCBI Taxonomy" id="168631"/>
    <lineage>
        <taxon>Eukaryota</taxon>
        <taxon>Metazoa</taxon>
        <taxon>Ecdysozoa</taxon>
        <taxon>Arthropoda</taxon>
        <taxon>Hexapoda</taxon>
        <taxon>Insecta</taxon>
        <taxon>Pterygota</taxon>
        <taxon>Neoptera</taxon>
        <taxon>Endopterygota</taxon>
        <taxon>Lepidoptera</taxon>
        <taxon>Glossata</taxon>
        <taxon>Ditrysia</taxon>
        <taxon>Pyraloidea</taxon>
        <taxon>Crambidae</taxon>
        <taxon>Crambinae</taxon>
        <taxon>Chilo</taxon>
    </lineage>
</organism>
<gene>
    <name evidence="2" type="ORF">CHILSU_LOCUS10104</name>
</gene>
<sequence>MEKREEDLKSLQTYIGKVDMEVTMILQQLQWDRSHLLEKPRMVNCKYDANHRIPIEMRDAHESQCFYNVNGYSQEDLLLPDAVDTNAGVLIKLSKIDINSIIDKAAKADPTFKRGSGCEGAEPMSLERLQASYTADERRAIYEAVVQAAPSCHDLTDLALLSGNEDEQKMAKQKSRLEILAELRDMKRRRTKYRVAAKTQNYSDLLRDVIKTQMEVYTVVKEEQAIDKQQHKVDETRNRNNDKYKYLSKEQKDKEKVYRELDRYKDGGQSHRYGHSKYDFDKNSKRGDRSDKYYQVNNDDEYYNKQKRNSSKDTSHKDSKRDRSSDYHDYSDTDYNTKKDRYKRERNNESHGSSDYRTDKATRKYYEEAHSSRKHLDKNKQSKKVQSKHKSSSKYNSDNEDKDIKPIYIKQEYDKYSENSTNKRSSYGGKYNNESYDCYEDTKNFVKKRLDRSTQDKYKSDRHATHKKTSKEDSSQHKRYYDQYK</sequence>